<sequence length="170" mass="18803">MKFMRNNVKISIAFTLLAVLSLSGCKAPPPPMTDDTLVTSEVDGVKFTHRHAVQAPQSFSPVNETYRALYNASVMTSPDFSGKIVRYLENGKPFTVLGEVENHWLAIADPDQDQLIGYVPFKAGVKTDLYDATLKSDRPRPRKNAKKVCVDVGGKSKACRNNDTATWILE</sequence>
<dbReference type="PROSITE" id="PS51257">
    <property type="entry name" value="PROKAR_LIPOPROTEIN"/>
    <property type="match status" value="1"/>
</dbReference>
<dbReference type="AlphaFoldDB" id="A0AA50DNU0"/>
<dbReference type="EMBL" id="CP132353">
    <property type="protein sequence ID" value="WLS80582.1"/>
    <property type="molecule type" value="Genomic_DNA"/>
</dbReference>
<accession>A0AA50DNU0</accession>
<dbReference type="Gene3D" id="2.30.30.40">
    <property type="entry name" value="SH3 Domains"/>
    <property type="match status" value="1"/>
</dbReference>
<protein>
    <submittedName>
        <fullName evidence="2">SH3 domain-containing protein</fullName>
    </submittedName>
</protein>
<proteinExistence type="predicted"/>
<dbReference type="RefSeq" id="WP_306212441.1">
    <property type="nucleotide sequence ID" value="NZ_CP132353.1"/>
</dbReference>
<dbReference type="Proteomes" id="UP001228139">
    <property type="component" value="Chromosome"/>
</dbReference>
<gene>
    <name evidence="2" type="ORF">Q3V30_08920</name>
</gene>
<organism evidence="2 3">
    <name type="scientific">Erwinia pyri</name>
    <dbReference type="NCBI Taxonomy" id="3062598"/>
    <lineage>
        <taxon>Bacteria</taxon>
        <taxon>Pseudomonadati</taxon>
        <taxon>Pseudomonadota</taxon>
        <taxon>Gammaproteobacteria</taxon>
        <taxon>Enterobacterales</taxon>
        <taxon>Erwiniaceae</taxon>
        <taxon>Erwinia</taxon>
    </lineage>
</organism>
<evidence type="ECO:0000313" key="3">
    <source>
        <dbReference type="Proteomes" id="UP001228139"/>
    </source>
</evidence>
<name>A0AA50DNU0_9GAMM</name>
<reference evidence="2 3" key="1">
    <citation type="submission" date="2023-07" db="EMBL/GenBank/DDBJ databases">
        <title>Pathogenic bacteria of pear tree diseases.</title>
        <authorList>
            <person name="Zhang Z."/>
            <person name="He L."/>
            <person name="Huang R."/>
        </authorList>
    </citation>
    <scope>NUCLEOTIDE SEQUENCE [LARGE SCALE GENOMIC DNA]</scope>
    <source>
        <strain evidence="2 3">DE2</strain>
    </source>
</reference>
<keyword evidence="1" id="KW-0732">Signal</keyword>
<evidence type="ECO:0000313" key="2">
    <source>
        <dbReference type="EMBL" id="WLS80582.1"/>
    </source>
</evidence>
<feature type="signal peptide" evidence="1">
    <location>
        <begin position="1"/>
        <end position="27"/>
    </location>
</feature>
<keyword evidence="3" id="KW-1185">Reference proteome</keyword>
<feature type="chain" id="PRO_5041243758" evidence="1">
    <location>
        <begin position="28"/>
        <end position="170"/>
    </location>
</feature>
<evidence type="ECO:0000256" key="1">
    <source>
        <dbReference type="SAM" id="SignalP"/>
    </source>
</evidence>
<dbReference type="KEGG" id="epi:Q3V30_08920"/>